<feature type="domain" description="DNA methylase N-4/N-6" evidence="3">
    <location>
        <begin position="2"/>
        <end position="82"/>
    </location>
</feature>
<dbReference type="GO" id="GO:0008170">
    <property type="term" value="F:N-methyltransferase activity"/>
    <property type="evidence" value="ECO:0007669"/>
    <property type="project" value="InterPro"/>
</dbReference>
<dbReference type="InterPro" id="IPR029063">
    <property type="entry name" value="SAM-dependent_MTases_sf"/>
</dbReference>
<protein>
    <recommendedName>
        <fullName evidence="3">DNA methylase N-4/N-6 domain-containing protein</fullName>
    </recommendedName>
</protein>
<evidence type="ECO:0000256" key="2">
    <source>
        <dbReference type="ARBA" id="ARBA00022679"/>
    </source>
</evidence>
<evidence type="ECO:0000313" key="4">
    <source>
        <dbReference type="EMBL" id="KKL49228.1"/>
    </source>
</evidence>
<proteinExistence type="predicted"/>
<dbReference type="EMBL" id="LAZR01033033">
    <property type="protein sequence ID" value="KKL49228.1"/>
    <property type="molecule type" value="Genomic_DNA"/>
</dbReference>
<keyword evidence="2" id="KW-0808">Transferase</keyword>
<sequence>MKDIWKFKLVGKRNEICYTSESIRHPAKMELNMCREIIKLYSKKGDLILDPMAGIGSTIIEGMLLGRNVIGIEYEKKFVDMCKHNIIKTNENCSYFKTLGKGQIIHGDSRKLSELLNKKADRIIFSPPFVNANEGKGIQERRLKGELTKKDVRMGNCIKPYSDDNIVGIDVGLKEFATLSDGEVVKRVRILNKCTK</sequence>
<dbReference type="GO" id="GO:0032259">
    <property type="term" value="P:methylation"/>
    <property type="evidence" value="ECO:0007669"/>
    <property type="project" value="UniProtKB-KW"/>
</dbReference>
<feature type="non-terminal residue" evidence="4">
    <location>
        <position position="196"/>
    </location>
</feature>
<name>A0A0F9CIX4_9ZZZZ</name>
<keyword evidence="1" id="KW-0489">Methyltransferase</keyword>
<organism evidence="4">
    <name type="scientific">marine sediment metagenome</name>
    <dbReference type="NCBI Taxonomy" id="412755"/>
    <lineage>
        <taxon>unclassified sequences</taxon>
        <taxon>metagenomes</taxon>
        <taxon>ecological metagenomes</taxon>
    </lineage>
</organism>
<dbReference type="Gene3D" id="3.40.50.150">
    <property type="entry name" value="Vaccinia Virus protein VP39"/>
    <property type="match status" value="1"/>
</dbReference>
<dbReference type="CDD" id="cd02440">
    <property type="entry name" value="AdoMet_MTases"/>
    <property type="match status" value="1"/>
</dbReference>
<evidence type="ECO:0000259" key="3">
    <source>
        <dbReference type="Pfam" id="PF01555"/>
    </source>
</evidence>
<comment type="caution">
    <text evidence="4">The sequence shown here is derived from an EMBL/GenBank/DDBJ whole genome shotgun (WGS) entry which is preliminary data.</text>
</comment>
<dbReference type="PRINTS" id="PR00508">
    <property type="entry name" value="S21N4MTFRASE"/>
</dbReference>
<dbReference type="InterPro" id="IPR001091">
    <property type="entry name" value="RM_Methyltransferase"/>
</dbReference>
<dbReference type="SUPFAM" id="SSF53335">
    <property type="entry name" value="S-adenosyl-L-methionine-dependent methyltransferases"/>
    <property type="match status" value="1"/>
</dbReference>
<gene>
    <name evidence="4" type="ORF">LCGC14_2317640</name>
</gene>
<evidence type="ECO:0000256" key="1">
    <source>
        <dbReference type="ARBA" id="ARBA00022603"/>
    </source>
</evidence>
<dbReference type="AlphaFoldDB" id="A0A0F9CIX4"/>
<dbReference type="InterPro" id="IPR002941">
    <property type="entry name" value="DNA_methylase_N4/N6"/>
</dbReference>
<reference evidence="4" key="1">
    <citation type="journal article" date="2015" name="Nature">
        <title>Complex archaea that bridge the gap between prokaryotes and eukaryotes.</title>
        <authorList>
            <person name="Spang A."/>
            <person name="Saw J.H."/>
            <person name="Jorgensen S.L."/>
            <person name="Zaremba-Niedzwiedzka K."/>
            <person name="Martijn J."/>
            <person name="Lind A.E."/>
            <person name="van Eijk R."/>
            <person name="Schleper C."/>
            <person name="Guy L."/>
            <person name="Ettema T.J."/>
        </authorList>
    </citation>
    <scope>NUCLEOTIDE SEQUENCE</scope>
</reference>
<accession>A0A0F9CIX4</accession>
<dbReference type="Pfam" id="PF01555">
    <property type="entry name" value="N6_N4_Mtase"/>
    <property type="match status" value="1"/>
</dbReference>
<dbReference type="GO" id="GO:0003677">
    <property type="term" value="F:DNA binding"/>
    <property type="evidence" value="ECO:0007669"/>
    <property type="project" value="InterPro"/>
</dbReference>